<comment type="caution">
    <text evidence="1">The sequence shown here is derived from an EMBL/GenBank/DDBJ whole genome shotgun (WGS) entry which is preliminary data.</text>
</comment>
<keyword evidence="2" id="KW-1185">Reference proteome</keyword>
<organism evidence="1 2">
    <name type="scientific">Diphasiastrum complanatum</name>
    <name type="common">Issler's clubmoss</name>
    <name type="synonym">Lycopodium complanatum</name>
    <dbReference type="NCBI Taxonomy" id="34168"/>
    <lineage>
        <taxon>Eukaryota</taxon>
        <taxon>Viridiplantae</taxon>
        <taxon>Streptophyta</taxon>
        <taxon>Embryophyta</taxon>
        <taxon>Tracheophyta</taxon>
        <taxon>Lycopodiopsida</taxon>
        <taxon>Lycopodiales</taxon>
        <taxon>Lycopodiaceae</taxon>
        <taxon>Lycopodioideae</taxon>
        <taxon>Diphasiastrum</taxon>
    </lineage>
</organism>
<proteinExistence type="predicted"/>
<gene>
    <name evidence="1" type="ORF">O6H91_04G093100</name>
</gene>
<evidence type="ECO:0000313" key="2">
    <source>
        <dbReference type="Proteomes" id="UP001162992"/>
    </source>
</evidence>
<reference evidence="2" key="1">
    <citation type="journal article" date="2024" name="Proc. Natl. Acad. Sci. U.S.A.">
        <title>Extraordinary preservation of gene collinearity over three hundred million years revealed in homosporous lycophytes.</title>
        <authorList>
            <person name="Li C."/>
            <person name="Wickell D."/>
            <person name="Kuo L.Y."/>
            <person name="Chen X."/>
            <person name="Nie B."/>
            <person name="Liao X."/>
            <person name="Peng D."/>
            <person name="Ji J."/>
            <person name="Jenkins J."/>
            <person name="Williams M."/>
            <person name="Shu S."/>
            <person name="Plott C."/>
            <person name="Barry K."/>
            <person name="Rajasekar S."/>
            <person name="Grimwood J."/>
            <person name="Han X."/>
            <person name="Sun S."/>
            <person name="Hou Z."/>
            <person name="He W."/>
            <person name="Dai G."/>
            <person name="Sun C."/>
            <person name="Schmutz J."/>
            <person name="Leebens-Mack J.H."/>
            <person name="Li F.W."/>
            <person name="Wang L."/>
        </authorList>
    </citation>
    <scope>NUCLEOTIDE SEQUENCE [LARGE SCALE GENOMIC DNA]</scope>
    <source>
        <strain evidence="2">cv. PW_Plant_1</strain>
    </source>
</reference>
<accession>A0ACC2DZK3</accession>
<sequence>MGLTPRECWRRVRKEMEESSHHQKASKFLVPSPAEHPAATHADIVRDPAQERLEPARFCTNEGVRAGVTAGAIAALTSAVPVLVGARVVPWAQRNLNYTAQALLISAATIATYFIVSEQRILECARSSSYAAIEADRAWKSSQPHV</sequence>
<protein>
    <submittedName>
        <fullName evidence="1">Uncharacterized protein</fullName>
    </submittedName>
</protein>
<evidence type="ECO:0000313" key="1">
    <source>
        <dbReference type="EMBL" id="KAJ7559611.1"/>
    </source>
</evidence>
<dbReference type="Proteomes" id="UP001162992">
    <property type="component" value="Chromosome 4"/>
</dbReference>
<name>A0ACC2DZK3_DIPCM</name>
<dbReference type="EMBL" id="CM055095">
    <property type="protein sequence ID" value="KAJ7559611.1"/>
    <property type="molecule type" value="Genomic_DNA"/>
</dbReference>